<name>A0A5B8CQY7_9PROT</name>
<keyword evidence="3" id="KW-1185">Reference proteome</keyword>
<dbReference type="SUPFAM" id="SSF53335">
    <property type="entry name" value="S-adenosyl-L-methionine-dependent methyltransferases"/>
    <property type="match status" value="1"/>
</dbReference>
<dbReference type="Gene3D" id="3.40.50.150">
    <property type="entry name" value="Vaccinia Virus protein VP39"/>
    <property type="match status" value="1"/>
</dbReference>
<keyword evidence="2" id="KW-0489">Methyltransferase</keyword>
<dbReference type="GO" id="GO:0032259">
    <property type="term" value="P:methylation"/>
    <property type="evidence" value="ECO:0007669"/>
    <property type="project" value="UniProtKB-KW"/>
</dbReference>
<dbReference type="OrthoDB" id="323463at2"/>
<feature type="domain" description="Methyltransferase regulatory" evidence="1">
    <location>
        <begin position="216"/>
        <end position="299"/>
    </location>
</feature>
<dbReference type="Proteomes" id="UP000311008">
    <property type="component" value="Chromosome"/>
</dbReference>
<evidence type="ECO:0000259" key="1">
    <source>
        <dbReference type="Pfam" id="PF10119"/>
    </source>
</evidence>
<organism evidence="2 3">
    <name type="scientific">Methylophilus medardicus</name>
    <dbReference type="NCBI Taxonomy" id="2588534"/>
    <lineage>
        <taxon>Bacteria</taxon>
        <taxon>Pseudomonadati</taxon>
        <taxon>Pseudomonadota</taxon>
        <taxon>Betaproteobacteria</taxon>
        <taxon>Nitrosomonadales</taxon>
        <taxon>Methylophilaceae</taxon>
        <taxon>Methylophilus</taxon>
    </lineage>
</organism>
<dbReference type="InterPro" id="IPR029063">
    <property type="entry name" value="SAM-dependent_MTases_sf"/>
</dbReference>
<dbReference type="GO" id="GO:0008168">
    <property type="term" value="F:methyltransferase activity"/>
    <property type="evidence" value="ECO:0007669"/>
    <property type="project" value="UniProtKB-KW"/>
</dbReference>
<evidence type="ECO:0000313" key="2">
    <source>
        <dbReference type="EMBL" id="QDC43694.1"/>
    </source>
</evidence>
<dbReference type="AlphaFoldDB" id="A0A5B8CQY7"/>
<dbReference type="Pfam" id="PF10119">
    <property type="entry name" value="MethyTransf_Reg"/>
    <property type="match status" value="1"/>
</dbReference>
<dbReference type="EMBL" id="CP040946">
    <property type="protein sequence ID" value="QDC43694.1"/>
    <property type="molecule type" value="Genomic_DNA"/>
</dbReference>
<proteinExistence type="predicted"/>
<dbReference type="KEGG" id="mmec:FIU01_03600"/>
<dbReference type="RefSeq" id="WP_140003041.1">
    <property type="nucleotide sequence ID" value="NZ_CP040946.1"/>
</dbReference>
<evidence type="ECO:0000313" key="3">
    <source>
        <dbReference type="Proteomes" id="UP000311008"/>
    </source>
</evidence>
<gene>
    <name evidence="2" type="ORF">FIU01_03600</name>
</gene>
<protein>
    <submittedName>
        <fullName evidence="2">Methyltransferase</fullName>
    </submittedName>
</protein>
<keyword evidence="2" id="KW-0808">Transferase</keyword>
<sequence length="511" mass="57273">MTDWTAGYVADIAYTYGYYKELNPLRIKLAFLNQGFVFPEVGNACELGFGQGLSTNLHASASVVSWHGTDFNPTQAGFAQEMSRSSGNSAKLSDESFLDFAKRDDLPAFDYIGLHGIWSWISDENRRVIVDFVKVKLKVGGVLYISYNTLPGWSAFAPMRHLMVEHAHVLGTEGRGIVSRVEGAMEFATKLLQTNPAFSRANPQVGDKLAQMKAHNRQYLAHEYFNADFHPMHFATMAGWLEDAKLQFVCSAEYFDHVDTLNLTNEQLAFLEEIPDAMFRESVRDFMTNQQFRKDYWVRGARSLSPFETSETMRTQQVILTTHRRDVALTVNSRMGEANLSAEVYGPVLDVLADHKVKTIQQIEDALRDQGISYDKIVEAIMMLVGLGHVSPVNNEEDIAQAKKTTDSVNAYLCKKAFGSNDINYVASPVIGGGFMLGRLFQIFLASIMDGKKQPADFASYTWEILAKQGQKLIKDGQSLDTEEDNLKELKAMAKEFSEKTLPILKALKVI</sequence>
<dbReference type="InterPro" id="IPR018773">
    <property type="entry name" value="MeTrfase_reg_dom_prd"/>
</dbReference>
<reference evidence="3" key="1">
    <citation type="journal article" date="2019" name="ISME J.">
        <title>Evolution in action: habitat transition from sediment to the pelagial leads to genome streamlining in Methylophilaceae.</title>
        <authorList>
            <person name="Salcher M."/>
            <person name="Schaefle D."/>
            <person name="Kaspar M."/>
            <person name="Neuenschwander S.M."/>
            <person name="Ghai R."/>
        </authorList>
    </citation>
    <scope>NUCLEOTIDE SEQUENCE [LARGE SCALE GENOMIC DNA]</scope>
    <source>
        <strain evidence="3">MMS-M-51</strain>
    </source>
</reference>
<accession>A0A5B8CQY7</accession>